<dbReference type="PROSITE" id="PS50011">
    <property type="entry name" value="PROTEIN_KINASE_DOM"/>
    <property type="match status" value="1"/>
</dbReference>
<comment type="catalytic activity">
    <reaction evidence="11">
        <text>L-threonyl-[protein] + ATP = O-phospho-L-threonyl-[protein] + ADP + H(+)</text>
        <dbReference type="Rhea" id="RHEA:46608"/>
        <dbReference type="Rhea" id="RHEA-COMP:11060"/>
        <dbReference type="Rhea" id="RHEA-COMP:11605"/>
        <dbReference type="ChEBI" id="CHEBI:15378"/>
        <dbReference type="ChEBI" id="CHEBI:30013"/>
        <dbReference type="ChEBI" id="CHEBI:30616"/>
        <dbReference type="ChEBI" id="CHEBI:61977"/>
        <dbReference type="ChEBI" id="CHEBI:456216"/>
        <dbReference type="EC" id="2.7.11.1"/>
    </reaction>
</comment>
<dbReference type="InterPro" id="IPR002902">
    <property type="entry name" value="GNK2"/>
</dbReference>
<comment type="catalytic activity">
    <reaction evidence="12">
        <text>L-seryl-[protein] + ATP = O-phospho-L-seryl-[protein] + ADP + H(+)</text>
        <dbReference type="Rhea" id="RHEA:17989"/>
        <dbReference type="Rhea" id="RHEA-COMP:9863"/>
        <dbReference type="Rhea" id="RHEA-COMP:11604"/>
        <dbReference type="ChEBI" id="CHEBI:15378"/>
        <dbReference type="ChEBI" id="CHEBI:29999"/>
        <dbReference type="ChEBI" id="CHEBI:30616"/>
        <dbReference type="ChEBI" id="CHEBI:83421"/>
        <dbReference type="ChEBI" id="CHEBI:456216"/>
        <dbReference type="EC" id="2.7.11.1"/>
    </reaction>
</comment>
<dbReference type="FunFam" id="1.10.510.10:FF:001023">
    <property type="entry name" value="Os07g0541700 protein"/>
    <property type="match status" value="1"/>
</dbReference>
<evidence type="ECO:0000256" key="1">
    <source>
        <dbReference type="ARBA" id="ARBA00012513"/>
    </source>
</evidence>
<keyword evidence="10" id="KW-0325">Glycoprotein</keyword>
<dbReference type="FunFam" id="3.30.430.20:FF:000029">
    <property type="entry name" value="Cysteine-rich receptor-like protein kinase 42"/>
    <property type="match status" value="1"/>
</dbReference>
<proteinExistence type="predicted"/>
<evidence type="ECO:0000256" key="9">
    <source>
        <dbReference type="ARBA" id="ARBA00023170"/>
    </source>
</evidence>
<dbReference type="PROSITE" id="PS51473">
    <property type="entry name" value="GNK2"/>
    <property type="match status" value="2"/>
</dbReference>
<keyword evidence="6 13" id="KW-0547">Nucleotide-binding</keyword>
<keyword evidence="8 13" id="KW-0067">ATP-binding</keyword>
<dbReference type="Pfam" id="PF01657">
    <property type="entry name" value="Stress-antifung"/>
    <property type="match status" value="2"/>
</dbReference>
<dbReference type="PROSITE" id="PS00107">
    <property type="entry name" value="PROTEIN_KINASE_ATP"/>
    <property type="match status" value="1"/>
</dbReference>
<dbReference type="InterPro" id="IPR038408">
    <property type="entry name" value="GNK2_sf"/>
</dbReference>
<dbReference type="CDD" id="cd23509">
    <property type="entry name" value="Gnk2-like"/>
    <property type="match status" value="2"/>
</dbReference>
<evidence type="ECO:0000256" key="2">
    <source>
        <dbReference type="ARBA" id="ARBA00022527"/>
    </source>
</evidence>
<evidence type="ECO:0000256" key="7">
    <source>
        <dbReference type="ARBA" id="ARBA00022777"/>
    </source>
</evidence>
<evidence type="ECO:0000256" key="8">
    <source>
        <dbReference type="ARBA" id="ARBA00022840"/>
    </source>
</evidence>
<dbReference type="PROSITE" id="PS00108">
    <property type="entry name" value="PROTEIN_KINASE_ST"/>
    <property type="match status" value="1"/>
</dbReference>
<accession>A0A7G2FDG9</accession>
<keyword evidence="14" id="KW-1133">Transmembrane helix</keyword>
<dbReference type="Gene3D" id="1.10.510.10">
    <property type="entry name" value="Transferase(Phosphotransferase) domain 1"/>
    <property type="match status" value="2"/>
</dbReference>
<evidence type="ECO:0000313" key="18">
    <source>
        <dbReference type="Proteomes" id="UP000516314"/>
    </source>
</evidence>
<evidence type="ECO:0000256" key="13">
    <source>
        <dbReference type="PROSITE-ProRule" id="PRU10141"/>
    </source>
</evidence>
<dbReference type="GO" id="GO:0005524">
    <property type="term" value="F:ATP binding"/>
    <property type="evidence" value="ECO:0007669"/>
    <property type="project" value="UniProtKB-UniRule"/>
</dbReference>
<gene>
    <name evidence="17" type="ORF">AT9943_LOCUS20915</name>
</gene>
<dbReference type="SUPFAM" id="SSF56112">
    <property type="entry name" value="Protein kinase-like (PK-like)"/>
    <property type="match status" value="1"/>
</dbReference>
<feature type="domain" description="Protein kinase" evidence="15">
    <location>
        <begin position="255"/>
        <end position="530"/>
    </location>
</feature>
<organism evidence="17 18">
    <name type="scientific">Arabidopsis thaliana</name>
    <name type="common">Mouse-ear cress</name>
    <dbReference type="NCBI Taxonomy" id="3702"/>
    <lineage>
        <taxon>Eukaryota</taxon>
        <taxon>Viridiplantae</taxon>
        <taxon>Streptophyta</taxon>
        <taxon>Embryophyta</taxon>
        <taxon>Tracheophyta</taxon>
        <taxon>Spermatophyta</taxon>
        <taxon>Magnoliopsida</taxon>
        <taxon>eudicotyledons</taxon>
        <taxon>Gunneridae</taxon>
        <taxon>Pentapetalae</taxon>
        <taxon>rosids</taxon>
        <taxon>malvids</taxon>
        <taxon>Brassicales</taxon>
        <taxon>Brassicaceae</taxon>
        <taxon>Camelineae</taxon>
        <taxon>Arabidopsis</taxon>
    </lineage>
</organism>
<dbReference type="InterPro" id="IPR000719">
    <property type="entry name" value="Prot_kinase_dom"/>
</dbReference>
<dbReference type="EC" id="2.7.11.1" evidence="1"/>
<dbReference type="Pfam" id="PF07714">
    <property type="entry name" value="PK_Tyr_Ser-Thr"/>
    <property type="match status" value="1"/>
</dbReference>
<evidence type="ECO:0000256" key="4">
    <source>
        <dbReference type="ARBA" id="ARBA00022729"/>
    </source>
</evidence>
<dbReference type="InterPro" id="IPR011009">
    <property type="entry name" value="Kinase-like_dom_sf"/>
</dbReference>
<dbReference type="FunFam" id="3.30.430.20:FF:000015">
    <property type="entry name" value="Cysteine-rich receptor-like protein kinase 3"/>
    <property type="match status" value="1"/>
</dbReference>
<protein>
    <recommendedName>
        <fullName evidence="1">non-specific serine/threonine protein kinase</fullName>
        <ecNumber evidence="1">2.7.11.1</ecNumber>
    </recommendedName>
</protein>
<keyword evidence="4" id="KW-0732">Signal</keyword>
<evidence type="ECO:0000256" key="6">
    <source>
        <dbReference type="ARBA" id="ARBA00022741"/>
    </source>
</evidence>
<evidence type="ECO:0000259" key="16">
    <source>
        <dbReference type="PROSITE" id="PS51473"/>
    </source>
</evidence>
<sequence length="530" mass="59434">MHSLSLKLTTRRFATESLNSTTSIYALIQCHDDLSPSDCQLCYAIARTRIPRCLPSSSARIFLDGCFLRYETYEFYDESVSDASDSFSCSNDTVLDPRFGFQVSETAARVAVRKGGFGVAGESGVHALAQCWESLGKEDCRVCLEKAVKEVKRCVSRREGRAMNTGCYLRYSDHKFYNGDGHHKFHVLFNKGVIVAIVLTTSAFVMLILLATYVIMTKVSKTKQEKRNLGLVSRKFNNSKTKFKYETLEKATDYFSHKKMLGQGGNGTVFLGILPNGKNVAVKRLVFNTRDWVEEFFNEVNLISGIQHKNLVKLLGCSIEGPESLLVYEYVPNKSLDQFLFDESQSKVLNWSQRLNIILGTAEGLAYLHGGSPVRIIHRDIKTSNVLLDDQLNPKIADFETGHLLQRVWNLYTLNRLVEALDTFLKDEFLQVQGSEAEACKVFRVGLLCTQASPSLRPSMEEVIRMLTERDYPIPSPTSPPFLRVSSLTTDLEGSSTISHSTNSTTTFNTMVKTDQASYTSSESSTTRTI</sequence>
<dbReference type="GO" id="GO:0004674">
    <property type="term" value="F:protein serine/threonine kinase activity"/>
    <property type="evidence" value="ECO:0007669"/>
    <property type="project" value="UniProtKB-KW"/>
</dbReference>
<dbReference type="InterPro" id="IPR008271">
    <property type="entry name" value="Ser/Thr_kinase_AS"/>
</dbReference>
<dbReference type="Gene3D" id="3.30.430.20">
    <property type="entry name" value="Gnk2 domain, C-X8-C-X2-C motif"/>
    <property type="match status" value="2"/>
</dbReference>
<evidence type="ECO:0000256" key="5">
    <source>
        <dbReference type="ARBA" id="ARBA00022737"/>
    </source>
</evidence>
<dbReference type="PANTHER" id="PTHR47973">
    <property type="entry name" value="CYSTEINE-RICH RECEPTOR-LIKE PROTEIN KINASE 3"/>
    <property type="match status" value="1"/>
</dbReference>
<keyword evidence="3" id="KW-0808">Transferase</keyword>
<feature type="domain" description="Gnk2-homologous" evidence="16">
    <location>
        <begin position="77"/>
        <end position="176"/>
    </location>
</feature>
<dbReference type="EMBL" id="LR881470">
    <property type="protein sequence ID" value="CAD5333563.1"/>
    <property type="molecule type" value="Genomic_DNA"/>
</dbReference>
<dbReference type="FunFam" id="3.30.200.20:FF:000177">
    <property type="entry name" value="Cysteine-rich receptor-like protein kinase 2"/>
    <property type="match status" value="1"/>
</dbReference>
<keyword evidence="14" id="KW-0812">Transmembrane</keyword>
<dbReference type="InterPro" id="IPR001245">
    <property type="entry name" value="Ser-Thr/Tyr_kinase_cat_dom"/>
</dbReference>
<dbReference type="Proteomes" id="UP000516314">
    <property type="component" value="Chromosome 5"/>
</dbReference>
<evidence type="ECO:0000256" key="14">
    <source>
        <dbReference type="SAM" id="Phobius"/>
    </source>
</evidence>
<dbReference type="InterPro" id="IPR017441">
    <property type="entry name" value="Protein_kinase_ATP_BS"/>
</dbReference>
<reference evidence="17 18" key="1">
    <citation type="submission" date="2020-09" db="EMBL/GenBank/DDBJ databases">
        <authorList>
            <person name="Ashkenazy H."/>
        </authorList>
    </citation>
    <scope>NUCLEOTIDE SEQUENCE [LARGE SCALE GENOMIC DNA]</scope>
    <source>
        <strain evidence="18">cv. Cdm-0</strain>
    </source>
</reference>
<dbReference type="InterPro" id="IPR052059">
    <property type="entry name" value="CR_Ser/Thr_kinase"/>
</dbReference>
<feature type="binding site" evidence="13">
    <location>
        <position position="283"/>
    </location>
    <ligand>
        <name>ATP</name>
        <dbReference type="ChEBI" id="CHEBI:30616"/>
    </ligand>
</feature>
<evidence type="ECO:0000256" key="11">
    <source>
        <dbReference type="ARBA" id="ARBA00047899"/>
    </source>
</evidence>
<evidence type="ECO:0000256" key="12">
    <source>
        <dbReference type="ARBA" id="ARBA00048679"/>
    </source>
</evidence>
<keyword evidence="5" id="KW-0677">Repeat</keyword>
<evidence type="ECO:0000256" key="3">
    <source>
        <dbReference type="ARBA" id="ARBA00022679"/>
    </source>
</evidence>
<feature type="transmembrane region" description="Helical" evidence="14">
    <location>
        <begin position="193"/>
        <end position="216"/>
    </location>
</feature>
<dbReference type="AlphaFoldDB" id="A0A7G2FDG9"/>
<evidence type="ECO:0000259" key="15">
    <source>
        <dbReference type="PROSITE" id="PS50011"/>
    </source>
</evidence>
<dbReference type="SMART" id="SM00220">
    <property type="entry name" value="S_TKc"/>
    <property type="match status" value="1"/>
</dbReference>
<dbReference type="Gene3D" id="3.30.200.20">
    <property type="entry name" value="Phosphorylase Kinase, domain 1"/>
    <property type="match status" value="1"/>
</dbReference>
<name>A0A7G2FDG9_ARATH</name>
<keyword evidence="9" id="KW-0675">Receptor</keyword>
<keyword evidence="2" id="KW-0723">Serine/threonine-protein kinase</keyword>
<keyword evidence="7" id="KW-0418">Kinase</keyword>
<keyword evidence="14" id="KW-0472">Membrane</keyword>
<evidence type="ECO:0000256" key="10">
    <source>
        <dbReference type="ARBA" id="ARBA00023180"/>
    </source>
</evidence>
<evidence type="ECO:0000313" key="17">
    <source>
        <dbReference type="EMBL" id="CAD5333563.1"/>
    </source>
</evidence>
<feature type="domain" description="Gnk2-homologous" evidence="16">
    <location>
        <begin position="1"/>
        <end position="75"/>
    </location>
</feature>